<name>A0A9W8X8Y0_9PLEO</name>
<organism evidence="2 3">
    <name type="scientific">Didymosphaeria variabile</name>
    <dbReference type="NCBI Taxonomy" id="1932322"/>
    <lineage>
        <taxon>Eukaryota</taxon>
        <taxon>Fungi</taxon>
        <taxon>Dikarya</taxon>
        <taxon>Ascomycota</taxon>
        <taxon>Pezizomycotina</taxon>
        <taxon>Dothideomycetes</taxon>
        <taxon>Pleosporomycetidae</taxon>
        <taxon>Pleosporales</taxon>
        <taxon>Massarineae</taxon>
        <taxon>Didymosphaeriaceae</taxon>
        <taxon>Didymosphaeria</taxon>
    </lineage>
</organism>
<dbReference type="EMBL" id="JAPEUX010000010">
    <property type="protein sequence ID" value="KAJ4344361.1"/>
    <property type="molecule type" value="Genomic_DNA"/>
</dbReference>
<comment type="caution">
    <text evidence="2">The sequence shown here is derived from an EMBL/GenBank/DDBJ whole genome shotgun (WGS) entry which is preliminary data.</text>
</comment>
<evidence type="ECO:0000313" key="3">
    <source>
        <dbReference type="Proteomes" id="UP001140513"/>
    </source>
</evidence>
<evidence type="ECO:0000313" key="2">
    <source>
        <dbReference type="EMBL" id="KAJ4344361.1"/>
    </source>
</evidence>
<sequence length="120" mass="13840">MGIEEQVTALTEDLEQLRNRLVTETEEHDQSKVLLQEEQDRVYAQEEQDRVYAQEEQEEQDRVYAQEEQEEQDRVYAQEEPVENLEEKINGQLFPVDLAGSEKAGKTGASGQIVEEANNV</sequence>
<feature type="region of interest" description="Disordered" evidence="1">
    <location>
        <begin position="52"/>
        <end position="80"/>
    </location>
</feature>
<evidence type="ECO:0000256" key="1">
    <source>
        <dbReference type="SAM" id="MobiDB-lite"/>
    </source>
</evidence>
<dbReference type="GeneID" id="80915631"/>
<protein>
    <submittedName>
        <fullName evidence="2">Kinesin-1 heavy chain</fullName>
    </submittedName>
</protein>
<dbReference type="Proteomes" id="UP001140513">
    <property type="component" value="Unassembled WGS sequence"/>
</dbReference>
<dbReference type="AlphaFoldDB" id="A0A9W8X8Y0"/>
<accession>A0A9W8X8Y0</accession>
<keyword evidence="3" id="KW-1185">Reference proteome</keyword>
<reference evidence="2" key="1">
    <citation type="submission" date="2022-10" db="EMBL/GenBank/DDBJ databases">
        <title>Tapping the CABI collections for fungal endophytes: first genome assemblies for Collariella, Neodidymelliopsis, Ascochyta clinopodiicola, Didymella pomorum, Didymosphaeria variabile, Neocosmospora piperis and Neocucurbitaria cava.</title>
        <authorList>
            <person name="Hill R."/>
        </authorList>
    </citation>
    <scope>NUCLEOTIDE SEQUENCE</scope>
    <source>
        <strain evidence="2">IMI 356815</strain>
    </source>
</reference>
<gene>
    <name evidence="2" type="primary">KIF5B</name>
    <name evidence="2" type="ORF">N0V89_012101</name>
</gene>
<dbReference type="OrthoDB" id="3532430at2759"/>
<dbReference type="RefSeq" id="XP_056064813.1">
    <property type="nucleotide sequence ID" value="XM_056220826.1"/>
</dbReference>
<proteinExistence type="predicted"/>